<dbReference type="NCBIfam" id="NF040565">
    <property type="entry name" value="SCO2521_fam"/>
    <property type="match status" value="1"/>
</dbReference>
<proteinExistence type="predicted"/>
<evidence type="ECO:0000313" key="2">
    <source>
        <dbReference type="Proteomes" id="UP000198906"/>
    </source>
</evidence>
<evidence type="ECO:0000313" key="1">
    <source>
        <dbReference type="EMBL" id="SCL25864.1"/>
    </source>
</evidence>
<dbReference type="RefSeq" id="WP_091461123.1">
    <property type="nucleotide sequence ID" value="NZ_FMHU01000002.1"/>
</dbReference>
<gene>
    <name evidence="1" type="ORF">GA0074694_4345</name>
</gene>
<sequence length="315" mass="34012">MVLVLGEVQTAALRHSGSVPRELAEGVLALLAGERVRVSERPISHAVSPHVLTGVDCRIAARSGARVRGVGTLMGRVCLTGGRVLQGSAVVRVEPIGGGHRRAWSHYLARPGVVETLGRTDLPGTAAAHLGADRSSSTMGMGAVCNRLIAEVQGSSLLDRRPPVRARRTVLRWAALTDSDIEGVRVRFTVHEDGLRTVRLLLGQVPVADIVELCEDLALHDWLLTALVSIIEQSRIGVDEPVQIIHRLRPAVDHLLHLWMPAARLGGFALSVWEGLDGRPGLSRQWEASVRRIRDQIAMAAALAHRPAEAAPLFR</sequence>
<reference evidence="2" key="1">
    <citation type="submission" date="2016-06" db="EMBL/GenBank/DDBJ databases">
        <authorList>
            <person name="Varghese N."/>
        </authorList>
    </citation>
    <scope>NUCLEOTIDE SEQUENCE [LARGE SCALE GENOMIC DNA]</scope>
    <source>
        <strain evidence="2">DSM 46123</strain>
    </source>
</reference>
<organism evidence="1 2">
    <name type="scientific">Micromonospora inyonensis</name>
    <dbReference type="NCBI Taxonomy" id="47866"/>
    <lineage>
        <taxon>Bacteria</taxon>
        <taxon>Bacillati</taxon>
        <taxon>Actinomycetota</taxon>
        <taxon>Actinomycetes</taxon>
        <taxon>Micromonosporales</taxon>
        <taxon>Micromonosporaceae</taxon>
        <taxon>Micromonospora</taxon>
    </lineage>
</organism>
<dbReference type="AlphaFoldDB" id="A0A1C6S900"/>
<name>A0A1C6S900_9ACTN</name>
<dbReference type="InterPro" id="IPR049749">
    <property type="entry name" value="SCO2521-like"/>
</dbReference>
<dbReference type="STRING" id="47866.GA0074694_4345"/>
<dbReference type="EMBL" id="FMHU01000002">
    <property type="protein sequence ID" value="SCL25864.1"/>
    <property type="molecule type" value="Genomic_DNA"/>
</dbReference>
<protein>
    <submittedName>
        <fullName evidence="1">Uncharacterized protein</fullName>
    </submittedName>
</protein>
<keyword evidence="2" id="KW-1185">Reference proteome</keyword>
<accession>A0A1C6S900</accession>
<dbReference type="Proteomes" id="UP000198906">
    <property type="component" value="Unassembled WGS sequence"/>
</dbReference>